<evidence type="ECO:0000256" key="1">
    <source>
        <dbReference type="ARBA" id="ARBA00023015"/>
    </source>
</evidence>
<dbReference type="SMART" id="SM00297">
    <property type="entry name" value="BROMO"/>
    <property type="match status" value="1"/>
</dbReference>
<feature type="region of interest" description="Disordered" evidence="5">
    <location>
        <begin position="463"/>
        <end position="565"/>
    </location>
</feature>
<dbReference type="Proteomes" id="UP000626092">
    <property type="component" value="Unassembled WGS sequence"/>
</dbReference>
<keyword evidence="9" id="KW-1185">Reference proteome</keyword>
<dbReference type="PROSITE" id="PS50014">
    <property type="entry name" value="BROMODOMAIN_2"/>
    <property type="match status" value="1"/>
</dbReference>
<keyword evidence="1" id="KW-0805">Transcription regulation</keyword>
<dbReference type="InterPro" id="IPR038336">
    <property type="entry name" value="NET_sf"/>
</dbReference>
<evidence type="ECO:0000313" key="8">
    <source>
        <dbReference type="EMBL" id="KAF7142443.1"/>
    </source>
</evidence>
<sequence>MVSAVLGSGRRSSWGQSVGGFMGKKLPHPNHPNPNPSSTPKNKKFRSLGDRSTSLAPALDDEHSFNQTPVESRDFSEFNHDQYNTFDIGSSTRNELIELKKRLVDELEEVRRLKDDIDNGKFHSKLVPEKRKKVSGNKRPIEKLVNRPLERDLKGLLSETTIGDRADGFVVGGGGEIVELMKMCRGVLAKLMKLKNSWIFKDPVDAVALGLHDYHEIVKKPMDLGTVRSNCAKNVYSSPEEFAADVRLTFENAMLYNPKGDEVHKMAEELIDRFDVLYRPIGEKFESMIKPHDGGLSDGLQEEGNSWNQVLKPERKKKPKLDLIQNLEKKYDSPVLKSPIRKPRAKPGGGNRGKLPKPKAKDPNKREMSMGEKERLGVGLQNLPQEKMPQLVQIIRKKNAHMAPEGDEIELDIEAIDTETLWELDRFVTNWKKMASKNKRQALIANTSAAASGEDNVLLVSEKADAVEKGEGGEEEVGIDDEMPMTGFPPVEIEKDNGGHVDMGLPATRSSSSSGSDSSSDSDSGSSSGSDSDADDAQSRGLESKKISETSGELESRDFSQTGGV</sequence>
<gene>
    <name evidence="8" type="ORF">RHSIM_Rhsim05G0096200</name>
</gene>
<dbReference type="Pfam" id="PF00439">
    <property type="entry name" value="Bromodomain"/>
    <property type="match status" value="1"/>
</dbReference>
<feature type="compositionally biased region" description="Basic and acidic residues" evidence="5">
    <location>
        <begin position="463"/>
        <end position="472"/>
    </location>
</feature>
<reference evidence="8" key="1">
    <citation type="submission" date="2019-11" db="EMBL/GenBank/DDBJ databases">
        <authorList>
            <person name="Liu Y."/>
            <person name="Hou J."/>
            <person name="Li T.-Q."/>
            <person name="Guan C.-H."/>
            <person name="Wu X."/>
            <person name="Wu H.-Z."/>
            <person name="Ling F."/>
            <person name="Zhang R."/>
            <person name="Shi X.-G."/>
            <person name="Ren J.-P."/>
            <person name="Chen E.-F."/>
            <person name="Sun J.-M."/>
        </authorList>
    </citation>
    <scope>NUCLEOTIDE SEQUENCE</scope>
    <source>
        <strain evidence="8">Adult_tree_wgs_1</strain>
        <tissue evidence="8">Leaves</tissue>
    </source>
</reference>
<feature type="domain" description="NET" evidence="7">
    <location>
        <begin position="358"/>
        <end position="439"/>
    </location>
</feature>
<evidence type="ECO:0000313" key="9">
    <source>
        <dbReference type="Proteomes" id="UP000626092"/>
    </source>
</evidence>
<evidence type="ECO:0000259" key="6">
    <source>
        <dbReference type="PROSITE" id="PS50014"/>
    </source>
</evidence>
<accession>A0A834GZ11</accession>
<keyword evidence="3" id="KW-0804">Transcription</keyword>
<dbReference type="PRINTS" id="PR00503">
    <property type="entry name" value="BROMODOMAIN"/>
</dbReference>
<feature type="region of interest" description="Disordered" evidence="5">
    <location>
        <begin position="1"/>
        <end position="73"/>
    </location>
</feature>
<comment type="caution">
    <text evidence="8">The sequence shown here is derived from an EMBL/GenBank/DDBJ whole genome shotgun (WGS) entry which is preliminary data.</text>
</comment>
<dbReference type="AlphaFoldDB" id="A0A834GZ11"/>
<dbReference type="Gene3D" id="1.20.1270.220">
    <property type="match status" value="1"/>
</dbReference>
<evidence type="ECO:0000256" key="4">
    <source>
        <dbReference type="PROSITE-ProRule" id="PRU00035"/>
    </source>
</evidence>
<feature type="compositionally biased region" description="Basic and acidic residues" evidence="5">
    <location>
        <begin position="359"/>
        <end position="371"/>
    </location>
</feature>
<feature type="compositionally biased region" description="Low complexity" evidence="5">
    <location>
        <begin position="510"/>
        <end position="531"/>
    </location>
</feature>
<dbReference type="OrthoDB" id="21449at2759"/>
<evidence type="ECO:0000256" key="5">
    <source>
        <dbReference type="SAM" id="MobiDB-lite"/>
    </source>
</evidence>
<dbReference type="InterPro" id="IPR027353">
    <property type="entry name" value="NET_dom"/>
</dbReference>
<dbReference type="InterPro" id="IPR001487">
    <property type="entry name" value="Bromodomain"/>
</dbReference>
<feature type="domain" description="Bromo" evidence="6">
    <location>
        <begin position="192"/>
        <end position="264"/>
    </location>
</feature>
<dbReference type="InterPro" id="IPR036427">
    <property type="entry name" value="Bromodomain-like_sf"/>
</dbReference>
<feature type="compositionally biased region" description="Acidic residues" evidence="5">
    <location>
        <begin position="473"/>
        <end position="483"/>
    </location>
</feature>
<dbReference type="EMBL" id="WJXA01000005">
    <property type="protein sequence ID" value="KAF7142443.1"/>
    <property type="molecule type" value="Genomic_DNA"/>
</dbReference>
<proteinExistence type="predicted"/>
<dbReference type="Pfam" id="PF17035">
    <property type="entry name" value="BET"/>
    <property type="match status" value="1"/>
</dbReference>
<dbReference type="SUPFAM" id="SSF47370">
    <property type="entry name" value="Bromodomain"/>
    <property type="match status" value="1"/>
</dbReference>
<dbReference type="PROSITE" id="PS51525">
    <property type="entry name" value="NET"/>
    <property type="match status" value="1"/>
</dbReference>
<protein>
    <submittedName>
        <fullName evidence="8">Uncharacterized protein</fullName>
    </submittedName>
</protein>
<feature type="compositionally biased region" description="Basic and acidic residues" evidence="5">
    <location>
        <begin position="542"/>
        <end position="558"/>
    </location>
</feature>
<organism evidence="8 9">
    <name type="scientific">Rhododendron simsii</name>
    <name type="common">Sims's rhododendron</name>
    <dbReference type="NCBI Taxonomy" id="118357"/>
    <lineage>
        <taxon>Eukaryota</taxon>
        <taxon>Viridiplantae</taxon>
        <taxon>Streptophyta</taxon>
        <taxon>Embryophyta</taxon>
        <taxon>Tracheophyta</taxon>
        <taxon>Spermatophyta</taxon>
        <taxon>Magnoliopsida</taxon>
        <taxon>eudicotyledons</taxon>
        <taxon>Gunneridae</taxon>
        <taxon>Pentapetalae</taxon>
        <taxon>asterids</taxon>
        <taxon>Ericales</taxon>
        <taxon>Ericaceae</taxon>
        <taxon>Ericoideae</taxon>
        <taxon>Rhodoreae</taxon>
        <taxon>Rhododendron</taxon>
    </lineage>
</organism>
<dbReference type="PANTHER" id="PTHR45926">
    <property type="entry name" value="OSJNBA0053K19.4 PROTEIN"/>
    <property type="match status" value="1"/>
</dbReference>
<keyword evidence="2 4" id="KW-0103">Bromodomain</keyword>
<dbReference type="Gene3D" id="1.20.920.10">
    <property type="entry name" value="Bromodomain-like"/>
    <property type="match status" value="1"/>
</dbReference>
<evidence type="ECO:0000256" key="2">
    <source>
        <dbReference type="ARBA" id="ARBA00023117"/>
    </source>
</evidence>
<name>A0A834GZ11_RHOSS</name>
<evidence type="ECO:0000259" key="7">
    <source>
        <dbReference type="PROSITE" id="PS51525"/>
    </source>
</evidence>
<feature type="region of interest" description="Disordered" evidence="5">
    <location>
        <begin position="334"/>
        <end position="371"/>
    </location>
</feature>
<evidence type="ECO:0000256" key="3">
    <source>
        <dbReference type="ARBA" id="ARBA00023163"/>
    </source>
</evidence>